<reference evidence="1 2" key="1">
    <citation type="journal article" date="2023" name="Microbiol. Spectr.">
        <title>Symbiosis of Carpenter Bees with Uncharacterized Lactic Acid Bacteria Showing NAD Auxotrophy.</title>
        <authorList>
            <person name="Kawasaki S."/>
            <person name="Ozawa K."/>
            <person name="Mori T."/>
            <person name="Yamamoto A."/>
            <person name="Ito M."/>
            <person name="Ohkuma M."/>
            <person name="Sakamoto M."/>
            <person name="Matsutani M."/>
        </authorList>
    </citation>
    <scope>NUCLEOTIDE SEQUENCE [LARGE SCALE GENOMIC DNA]</scope>
    <source>
        <strain evidence="1 2">XA3</strain>
    </source>
</reference>
<gene>
    <name evidence="1" type="ORF">XA3_09380</name>
</gene>
<protein>
    <submittedName>
        <fullName evidence="1">Uncharacterized protein</fullName>
    </submittedName>
</protein>
<dbReference type="RefSeq" id="WP_317636396.1">
    <property type="nucleotide sequence ID" value="NZ_AP026802.1"/>
</dbReference>
<name>A0AAU9DN73_9LACO</name>
<proteinExistence type="predicted"/>
<accession>A0AAU9DN73</accession>
<dbReference type="AlphaFoldDB" id="A0AAU9DN73"/>
<evidence type="ECO:0000313" key="2">
    <source>
        <dbReference type="Proteomes" id="UP001321861"/>
    </source>
</evidence>
<keyword evidence="2" id="KW-1185">Reference proteome</keyword>
<evidence type="ECO:0000313" key="1">
    <source>
        <dbReference type="EMBL" id="BDR58497.1"/>
    </source>
</evidence>
<sequence length="74" mass="8597">MFPYQFEPGKTYYYVNNLNLTFEVKVIKSNSQTVTFKTKFNPEWTLTPDSKEIKEHRIFSSKNSATVFANGCCS</sequence>
<dbReference type="EMBL" id="AP026802">
    <property type="protein sequence ID" value="BDR58497.1"/>
    <property type="molecule type" value="Genomic_DNA"/>
</dbReference>
<organism evidence="1 2">
    <name type="scientific">Xylocopilactobacillus apicola</name>
    <dbReference type="NCBI Taxonomy" id="2932184"/>
    <lineage>
        <taxon>Bacteria</taxon>
        <taxon>Bacillati</taxon>
        <taxon>Bacillota</taxon>
        <taxon>Bacilli</taxon>
        <taxon>Lactobacillales</taxon>
        <taxon>Lactobacillaceae</taxon>
        <taxon>Xylocopilactobacillus</taxon>
    </lineage>
</organism>
<dbReference type="KEGG" id="xap:XA3_09380"/>
<dbReference type="Proteomes" id="UP001321861">
    <property type="component" value="Chromosome"/>
</dbReference>